<dbReference type="GO" id="GO:0070390">
    <property type="term" value="C:transcription export complex 2"/>
    <property type="evidence" value="ECO:0007669"/>
    <property type="project" value="TreeGrafter"/>
</dbReference>
<dbReference type="PANTHER" id="PTHR12732">
    <property type="entry name" value="UNCHARACTERIZED PROTEASOME COMPONENT REGION PCI-CONTAINING"/>
    <property type="match status" value="1"/>
</dbReference>
<dbReference type="Pfam" id="PF01399">
    <property type="entry name" value="PCI"/>
    <property type="match status" value="1"/>
</dbReference>
<dbReference type="InterPro" id="IPR000717">
    <property type="entry name" value="PCI_dom"/>
</dbReference>
<dbReference type="SMART" id="SM00753">
    <property type="entry name" value="PAM"/>
    <property type="match status" value="1"/>
</dbReference>
<dbReference type="AlphaFoldDB" id="C1E919"/>
<dbReference type="InParanoid" id="C1E919"/>
<evidence type="ECO:0000313" key="3">
    <source>
        <dbReference type="Proteomes" id="UP000002009"/>
    </source>
</evidence>
<accession>C1E919</accession>
<dbReference type="FunCoup" id="C1E919">
    <property type="interactions" value="1820"/>
</dbReference>
<organism evidence="2 3">
    <name type="scientific">Micromonas commoda (strain RCC299 / NOUM17 / CCMP2709)</name>
    <name type="common">Picoplanktonic green alga</name>
    <dbReference type="NCBI Taxonomy" id="296587"/>
    <lineage>
        <taxon>Eukaryota</taxon>
        <taxon>Viridiplantae</taxon>
        <taxon>Chlorophyta</taxon>
        <taxon>Mamiellophyceae</taxon>
        <taxon>Mamiellales</taxon>
        <taxon>Mamiellaceae</taxon>
        <taxon>Micromonas</taxon>
    </lineage>
</organism>
<dbReference type="InterPro" id="IPR036388">
    <property type="entry name" value="WH-like_DNA-bd_sf"/>
</dbReference>
<dbReference type="eggNOG" id="KOG2688">
    <property type="taxonomic scope" value="Eukaryota"/>
</dbReference>
<dbReference type="GO" id="GO:0003723">
    <property type="term" value="F:RNA binding"/>
    <property type="evidence" value="ECO:0007669"/>
    <property type="project" value="InterPro"/>
</dbReference>
<name>C1E919_MICCC</name>
<dbReference type="EMBL" id="CP001327">
    <property type="protein sequence ID" value="ACO64250.1"/>
    <property type="molecule type" value="Genomic_DNA"/>
</dbReference>
<dbReference type="GO" id="GO:0006368">
    <property type="term" value="P:transcription elongation by RNA polymerase II"/>
    <property type="evidence" value="ECO:0007669"/>
    <property type="project" value="TreeGrafter"/>
</dbReference>
<gene>
    <name evidence="2" type="ORF">MICPUN_59572</name>
</gene>
<protein>
    <recommendedName>
        <fullName evidence="1">PCI domain-containing protein</fullName>
    </recommendedName>
</protein>
<dbReference type="STRING" id="296587.C1E919"/>
<evidence type="ECO:0000259" key="1">
    <source>
        <dbReference type="PROSITE" id="PS50250"/>
    </source>
</evidence>
<reference evidence="2 3" key="1">
    <citation type="journal article" date="2009" name="Science">
        <title>Green evolution and dynamic adaptations revealed by genomes of the marine picoeukaryotes Micromonas.</title>
        <authorList>
            <person name="Worden A.Z."/>
            <person name="Lee J.H."/>
            <person name="Mock T."/>
            <person name="Rouze P."/>
            <person name="Simmons M.P."/>
            <person name="Aerts A.L."/>
            <person name="Allen A.E."/>
            <person name="Cuvelier M.L."/>
            <person name="Derelle E."/>
            <person name="Everett M.V."/>
            <person name="Foulon E."/>
            <person name="Grimwood J."/>
            <person name="Gundlach H."/>
            <person name="Henrissat B."/>
            <person name="Napoli C."/>
            <person name="McDonald S.M."/>
            <person name="Parker M.S."/>
            <person name="Rombauts S."/>
            <person name="Salamov A."/>
            <person name="Von Dassow P."/>
            <person name="Badger J.H."/>
            <person name="Coutinho P.M."/>
            <person name="Demir E."/>
            <person name="Dubchak I."/>
            <person name="Gentemann C."/>
            <person name="Eikrem W."/>
            <person name="Gready J.E."/>
            <person name="John U."/>
            <person name="Lanier W."/>
            <person name="Lindquist E.A."/>
            <person name="Lucas S."/>
            <person name="Mayer K.F."/>
            <person name="Moreau H."/>
            <person name="Not F."/>
            <person name="Otillar R."/>
            <person name="Panaud O."/>
            <person name="Pangilinan J."/>
            <person name="Paulsen I."/>
            <person name="Piegu B."/>
            <person name="Poliakov A."/>
            <person name="Robbens S."/>
            <person name="Schmutz J."/>
            <person name="Toulza E."/>
            <person name="Wyss T."/>
            <person name="Zelensky A."/>
            <person name="Zhou K."/>
            <person name="Armbrust E.V."/>
            <person name="Bhattacharya D."/>
            <person name="Goodenough U.W."/>
            <person name="Van de Peer Y."/>
            <person name="Grigoriev I.V."/>
        </authorList>
    </citation>
    <scope>NUCLEOTIDE SEQUENCE [LARGE SCALE GENOMIC DNA]</scope>
    <source>
        <strain evidence="3">RCC299 / NOUM17</strain>
    </source>
</reference>
<evidence type="ECO:0000313" key="2">
    <source>
        <dbReference type="EMBL" id="ACO64250.1"/>
    </source>
</evidence>
<dbReference type="InterPro" id="IPR045114">
    <property type="entry name" value="Csn12-like"/>
</dbReference>
<dbReference type="OrthoDB" id="10252687at2759"/>
<dbReference type="GO" id="GO:0000973">
    <property type="term" value="P:post-transcriptional tethering of RNA polymerase II gene DNA at nuclear periphery"/>
    <property type="evidence" value="ECO:0007669"/>
    <property type="project" value="TreeGrafter"/>
</dbReference>
<dbReference type="GO" id="GO:0016973">
    <property type="term" value="P:poly(A)+ mRNA export from nucleus"/>
    <property type="evidence" value="ECO:0007669"/>
    <property type="project" value="TreeGrafter"/>
</dbReference>
<dbReference type="Gene3D" id="1.10.10.10">
    <property type="entry name" value="Winged helix-like DNA-binding domain superfamily/Winged helix DNA-binding domain"/>
    <property type="match status" value="1"/>
</dbReference>
<proteinExistence type="predicted"/>
<feature type="domain" description="PCI" evidence="1">
    <location>
        <begin position="212"/>
        <end position="398"/>
    </location>
</feature>
<dbReference type="KEGG" id="mis:MICPUN_59572"/>
<dbReference type="PROSITE" id="PS50250">
    <property type="entry name" value="PCI"/>
    <property type="match status" value="1"/>
</dbReference>
<sequence length="416" mass="46277">MASLGQYLDAAAHAVSVKDSATLALLFDVDSVHALGAVRSALGDRGMNVGELCEEKVGAYAPWDEIFASHCQCLGANAEGRYDDAFVAMQATIAAFVKDFRAQDTAWSLDALMNLVRGAVALATRADDEAERAGRQRKDGRLGDAGAALMLVYRNTANTSVWEKKSQCLFLVISLFKIYFKLNTLHLCKNLINAVNLPTFPTFDTFPVAQRVTYAFYVGRLAVFDDNFGVAEQHLEYAFRHCKSDSRRNKALILRYLLPVKLLMGKMPTAMLLQKYGLGEYVDVVSAMKSGNVRMLNDALKTHQISFIKQGTFLVLEKLRNIVLRTLFQKVHAFSAEKNPAKGNQVNLHMFLAALKWCGCDMDIDEVEMIMANLIFRKFVKGYISHKSRVVVLAKAGAFPAISYDDDRPKIAYLQN</sequence>
<dbReference type="OMA" id="INRMFTL"/>
<dbReference type="PANTHER" id="PTHR12732:SF0">
    <property type="entry name" value="PCI DOMAIN-CONTAINING PROTEIN 2"/>
    <property type="match status" value="1"/>
</dbReference>
<dbReference type="GeneID" id="8244640"/>
<keyword evidence="3" id="KW-1185">Reference proteome</keyword>
<dbReference type="GO" id="GO:0003690">
    <property type="term" value="F:double-stranded DNA binding"/>
    <property type="evidence" value="ECO:0007669"/>
    <property type="project" value="InterPro"/>
</dbReference>
<dbReference type="RefSeq" id="XP_002502992.1">
    <property type="nucleotide sequence ID" value="XM_002502946.1"/>
</dbReference>
<dbReference type="Proteomes" id="UP000002009">
    <property type="component" value="Chromosome 6"/>
</dbReference>